<comment type="catalytic activity">
    <reaction evidence="14">
        <text>2-formamido-N(1)-(5-O-phospho-beta-D-ribosyl)acetamidine + ATP = 5-amino-1-(5-phospho-beta-D-ribosyl)imidazole + ADP + phosphate + H(+)</text>
        <dbReference type="Rhea" id="RHEA:23032"/>
        <dbReference type="ChEBI" id="CHEBI:15378"/>
        <dbReference type="ChEBI" id="CHEBI:30616"/>
        <dbReference type="ChEBI" id="CHEBI:43474"/>
        <dbReference type="ChEBI" id="CHEBI:137981"/>
        <dbReference type="ChEBI" id="CHEBI:147287"/>
        <dbReference type="ChEBI" id="CHEBI:456216"/>
        <dbReference type="EC" id="6.3.3.1"/>
    </reaction>
</comment>
<organism evidence="17 18">
    <name type="scientific">Pterulicium gracile</name>
    <dbReference type="NCBI Taxonomy" id="1884261"/>
    <lineage>
        <taxon>Eukaryota</taxon>
        <taxon>Fungi</taxon>
        <taxon>Dikarya</taxon>
        <taxon>Basidiomycota</taxon>
        <taxon>Agaricomycotina</taxon>
        <taxon>Agaricomycetes</taxon>
        <taxon>Agaricomycetidae</taxon>
        <taxon>Agaricales</taxon>
        <taxon>Pleurotineae</taxon>
        <taxon>Pterulaceae</taxon>
        <taxon>Pterulicium</taxon>
    </lineage>
</organism>
<dbReference type="AlphaFoldDB" id="A0A5C3QWN6"/>
<evidence type="ECO:0000256" key="3">
    <source>
        <dbReference type="ARBA" id="ARBA00007423"/>
    </source>
</evidence>
<dbReference type="GO" id="GO:0004637">
    <property type="term" value="F:phosphoribosylamine-glycine ligase activity"/>
    <property type="evidence" value="ECO:0007669"/>
    <property type="project" value="UniProtKB-EC"/>
</dbReference>
<dbReference type="Pfam" id="PF02769">
    <property type="entry name" value="AIRS_C"/>
    <property type="match status" value="1"/>
</dbReference>
<dbReference type="Gene3D" id="3.30.1490.20">
    <property type="entry name" value="ATP-grasp fold, A domain"/>
    <property type="match status" value="1"/>
</dbReference>
<accession>A0A5C3QWN6</accession>
<dbReference type="InterPro" id="IPR036676">
    <property type="entry name" value="PurM-like_C_sf"/>
</dbReference>
<comment type="pathway">
    <text evidence="1">Purine metabolism; IMP biosynthesis via de novo pathway; 5-amino-1-(5-phospho-D-ribosyl)imidazole from N(2)-formyl-N(1)-(5-phospho-D-ribosyl)glycinamide: step 2/2.</text>
</comment>
<dbReference type="SMART" id="SM01210">
    <property type="entry name" value="GARS_C"/>
    <property type="match status" value="1"/>
</dbReference>
<dbReference type="FunFam" id="3.90.650.10:FF:000019">
    <property type="entry name" value="Trifunctional purine biosynthetic protein adenosine-3"/>
    <property type="match status" value="1"/>
</dbReference>
<evidence type="ECO:0000256" key="10">
    <source>
        <dbReference type="ARBA" id="ARBA00023268"/>
    </source>
</evidence>
<evidence type="ECO:0000256" key="13">
    <source>
        <dbReference type="ARBA" id="ARBA00047843"/>
    </source>
</evidence>
<dbReference type="InterPro" id="IPR037123">
    <property type="entry name" value="PRibGlycinamide_synth_C_sf"/>
</dbReference>
<evidence type="ECO:0000256" key="11">
    <source>
        <dbReference type="ARBA" id="ARBA00029388"/>
    </source>
</evidence>
<keyword evidence="18" id="KW-1185">Reference proteome</keyword>
<dbReference type="FunFam" id="3.30.470.20:FF:000018">
    <property type="entry name" value="Trifunctional purine biosynthetic protein adenosine-3"/>
    <property type="match status" value="1"/>
</dbReference>
<evidence type="ECO:0000256" key="9">
    <source>
        <dbReference type="ARBA" id="ARBA00023211"/>
    </source>
</evidence>
<evidence type="ECO:0000256" key="15">
    <source>
        <dbReference type="PROSITE-ProRule" id="PRU00409"/>
    </source>
</evidence>
<evidence type="ECO:0000313" key="18">
    <source>
        <dbReference type="Proteomes" id="UP000305067"/>
    </source>
</evidence>
<keyword evidence="6 15" id="KW-0547">Nucleotide-binding</keyword>
<dbReference type="EMBL" id="ML178815">
    <property type="protein sequence ID" value="TFL06405.1"/>
    <property type="molecule type" value="Genomic_DNA"/>
</dbReference>
<comment type="catalytic activity">
    <reaction evidence="13">
        <text>5-phospho-beta-D-ribosylamine + glycine + ATP = N(1)-(5-phospho-beta-D-ribosyl)glycinamide + ADP + phosphate + H(+)</text>
        <dbReference type="Rhea" id="RHEA:17453"/>
        <dbReference type="ChEBI" id="CHEBI:15378"/>
        <dbReference type="ChEBI" id="CHEBI:30616"/>
        <dbReference type="ChEBI" id="CHEBI:43474"/>
        <dbReference type="ChEBI" id="CHEBI:57305"/>
        <dbReference type="ChEBI" id="CHEBI:58681"/>
        <dbReference type="ChEBI" id="CHEBI:143788"/>
        <dbReference type="ChEBI" id="CHEBI:456216"/>
        <dbReference type="EC" id="6.3.4.13"/>
    </reaction>
</comment>
<dbReference type="InterPro" id="IPR000115">
    <property type="entry name" value="PRibGlycinamide_synth"/>
</dbReference>
<sequence>MAPTNPLTVLLLGAGGREHALAWKLSQSSRVQAIYVCPGNGGTSTVPKTTNISVNASDFPALVKFALENKVDLLIPGPEQPLVDGVEAFFRKAGILVFGPTQAAAQLEGSKAFSKNFMARHSIPTAAFKVFTAPEFEQALSYVKSCGHDVVLKASGLAGGKGVLIPQSIEEAIQGLREIMVDNAFGDAGSEVVVEELLTGPEISVLALSDGYTIIPLPAAQDHKRIGEGDTGLNTGGMGAYAPAPVATPEIMEQIMNESLRPTINAMRRDGTPFVGLLFTGFMLTPQGPKVLEYNVRFGDPETQALLMLLSPEVDLATVLQACTERCLDSVDISFRPGSAVSVVLAASGYPGTYPKGDSITIGTLPEDGIVFHAGTTTTTDSRLLTAGGRVLAVTAYGPTLEDALQKVYAGVDAVSFEGKTYRRDIAHRALAAAKSNPGGGLTYAQAGVSVDSGNSLVENIKPYVKATKRPGADAVIGGFGGVFDLKATGYRDPVLVSGTDGVGTKLRVAIDMGVHESVGIDLVAMSVNDLLVQGAEPLYFLDYFACSKLDVASASSVVKGIAAGCIQAGCALIGGETAEMPGMYHPGDYDLAGFAVGAVERTLLLPQPTISPGDILLGVASSGLHSNGYSLVRKIVSRSGLTYTSPCPWDPSKTLGSVLLEPTRIYVKQLLPAAQAGLIKGMSHITGGGFTENVPRVLPLGMGCRIDGSAWDLPDIFRFLLEKGNVDPMEMAKTFNNGIGMVLIVDRDVVDAVKKSLRENGDAEVYGIGEVTGTPGVVMDGLESWRARR</sequence>
<dbReference type="GO" id="GO:0004641">
    <property type="term" value="F:phosphoribosylformylglycinamidine cyclo-ligase activity"/>
    <property type="evidence" value="ECO:0007669"/>
    <property type="project" value="UniProtKB-EC"/>
</dbReference>
<dbReference type="Pfam" id="PF00586">
    <property type="entry name" value="AIRS"/>
    <property type="match status" value="1"/>
</dbReference>
<dbReference type="FunFam" id="3.90.600.10:FF:000001">
    <property type="entry name" value="Trifunctional purine biosynthetic protein adenosine-3"/>
    <property type="match status" value="1"/>
</dbReference>
<dbReference type="InterPro" id="IPR020561">
    <property type="entry name" value="PRibGlycinamid_synth_ATP-grasp"/>
</dbReference>
<dbReference type="GO" id="GO:0006189">
    <property type="term" value="P:'de novo' IMP biosynthetic process"/>
    <property type="evidence" value="ECO:0007669"/>
    <property type="project" value="UniProtKB-UniPathway"/>
</dbReference>
<dbReference type="Gene3D" id="3.90.600.10">
    <property type="entry name" value="Phosphoribosylglycinamide synthetase, C-terminal domain"/>
    <property type="match status" value="1"/>
</dbReference>
<dbReference type="SUPFAM" id="SSF56059">
    <property type="entry name" value="Glutathione synthetase ATP-binding domain-like"/>
    <property type="match status" value="1"/>
</dbReference>
<dbReference type="InterPro" id="IPR036921">
    <property type="entry name" value="PurM-like_N_sf"/>
</dbReference>
<name>A0A5C3QWN6_9AGAR</name>
<dbReference type="Gene3D" id="3.40.50.20">
    <property type="match status" value="1"/>
</dbReference>
<dbReference type="OrthoDB" id="2018833at2759"/>
<evidence type="ECO:0000256" key="7">
    <source>
        <dbReference type="ARBA" id="ARBA00022755"/>
    </source>
</evidence>
<reference evidence="17 18" key="1">
    <citation type="journal article" date="2019" name="Nat. Ecol. Evol.">
        <title>Megaphylogeny resolves global patterns of mushroom evolution.</title>
        <authorList>
            <person name="Varga T."/>
            <person name="Krizsan K."/>
            <person name="Foldi C."/>
            <person name="Dima B."/>
            <person name="Sanchez-Garcia M."/>
            <person name="Sanchez-Ramirez S."/>
            <person name="Szollosi G.J."/>
            <person name="Szarkandi J.G."/>
            <person name="Papp V."/>
            <person name="Albert L."/>
            <person name="Andreopoulos W."/>
            <person name="Angelini C."/>
            <person name="Antonin V."/>
            <person name="Barry K.W."/>
            <person name="Bougher N.L."/>
            <person name="Buchanan P."/>
            <person name="Buyck B."/>
            <person name="Bense V."/>
            <person name="Catcheside P."/>
            <person name="Chovatia M."/>
            <person name="Cooper J."/>
            <person name="Damon W."/>
            <person name="Desjardin D."/>
            <person name="Finy P."/>
            <person name="Geml J."/>
            <person name="Haridas S."/>
            <person name="Hughes K."/>
            <person name="Justo A."/>
            <person name="Karasinski D."/>
            <person name="Kautmanova I."/>
            <person name="Kiss B."/>
            <person name="Kocsube S."/>
            <person name="Kotiranta H."/>
            <person name="LaButti K.M."/>
            <person name="Lechner B.E."/>
            <person name="Liimatainen K."/>
            <person name="Lipzen A."/>
            <person name="Lukacs Z."/>
            <person name="Mihaltcheva S."/>
            <person name="Morgado L.N."/>
            <person name="Niskanen T."/>
            <person name="Noordeloos M.E."/>
            <person name="Ohm R.A."/>
            <person name="Ortiz-Santana B."/>
            <person name="Ovrebo C."/>
            <person name="Racz N."/>
            <person name="Riley R."/>
            <person name="Savchenko A."/>
            <person name="Shiryaev A."/>
            <person name="Soop K."/>
            <person name="Spirin V."/>
            <person name="Szebenyi C."/>
            <person name="Tomsovsky M."/>
            <person name="Tulloss R.E."/>
            <person name="Uehling J."/>
            <person name="Grigoriev I.V."/>
            <person name="Vagvolgyi C."/>
            <person name="Papp T."/>
            <person name="Martin F.M."/>
            <person name="Miettinen O."/>
            <person name="Hibbett D.S."/>
            <person name="Nagy L.G."/>
        </authorList>
    </citation>
    <scope>NUCLEOTIDE SEQUENCE [LARGE SCALE GENOMIC DNA]</scope>
    <source>
        <strain evidence="17 18">CBS 309.79</strain>
    </source>
</reference>
<comment type="similarity">
    <text evidence="12">In the C-terminal section; belongs to the AIR synthase family.</text>
</comment>
<dbReference type="HAMAP" id="MF_00741">
    <property type="entry name" value="AIRS"/>
    <property type="match status" value="1"/>
</dbReference>
<dbReference type="InterPro" id="IPR016188">
    <property type="entry name" value="PurM-like_N"/>
</dbReference>
<dbReference type="SUPFAM" id="SSF56042">
    <property type="entry name" value="PurM C-terminal domain-like"/>
    <property type="match status" value="1"/>
</dbReference>
<dbReference type="Gene3D" id="3.90.650.10">
    <property type="entry name" value="PurM-like C-terminal domain"/>
    <property type="match status" value="1"/>
</dbReference>
<gene>
    <name evidence="17" type="ORF">BDV98DRAFT_540596</name>
</gene>
<evidence type="ECO:0000256" key="1">
    <source>
        <dbReference type="ARBA" id="ARBA00004686"/>
    </source>
</evidence>
<dbReference type="GO" id="GO:0005524">
    <property type="term" value="F:ATP binding"/>
    <property type="evidence" value="ECO:0007669"/>
    <property type="project" value="UniProtKB-UniRule"/>
</dbReference>
<dbReference type="Pfam" id="PF02843">
    <property type="entry name" value="GARS_C"/>
    <property type="match status" value="1"/>
</dbReference>
<dbReference type="InterPro" id="IPR013815">
    <property type="entry name" value="ATP_grasp_subdomain_1"/>
</dbReference>
<dbReference type="GO" id="GO:0046084">
    <property type="term" value="P:adenine biosynthetic process"/>
    <property type="evidence" value="ECO:0007669"/>
    <property type="project" value="TreeGrafter"/>
</dbReference>
<keyword evidence="10" id="KW-0511">Multifunctional enzyme</keyword>
<evidence type="ECO:0000256" key="14">
    <source>
        <dbReference type="ARBA" id="ARBA00049057"/>
    </source>
</evidence>
<dbReference type="SUPFAM" id="SSF55326">
    <property type="entry name" value="PurM N-terminal domain-like"/>
    <property type="match status" value="1"/>
</dbReference>
<dbReference type="SUPFAM" id="SSF52440">
    <property type="entry name" value="PreATP-grasp domain"/>
    <property type="match status" value="1"/>
</dbReference>
<dbReference type="FunFam" id="3.40.50.20:FF:000006">
    <property type="entry name" value="Phosphoribosylamine--glycine ligase, chloroplastic"/>
    <property type="match status" value="1"/>
</dbReference>
<dbReference type="InterPro" id="IPR010918">
    <property type="entry name" value="PurM-like_C_dom"/>
</dbReference>
<comment type="similarity">
    <text evidence="3">In the N-terminal section; belongs to the GARS family.</text>
</comment>
<dbReference type="NCBIfam" id="TIGR00877">
    <property type="entry name" value="purD"/>
    <property type="match status" value="1"/>
</dbReference>
<feature type="domain" description="ATP-grasp" evidence="16">
    <location>
        <begin position="115"/>
        <end position="325"/>
    </location>
</feature>
<dbReference type="Gene3D" id="3.30.470.20">
    <property type="entry name" value="ATP-grasp fold, B domain"/>
    <property type="match status" value="1"/>
</dbReference>
<dbReference type="PROSITE" id="PS00184">
    <property type="entry name" value="GARS"/>
    <property type="match status" value="1"/>
</dbReference>
<dbReference type="InterPro" id="IPR011761">
    <property type="entry name" value="ATP-grasp"/>
</dbReference>
<dbReference type="GO" id="GO:0046872">
    <property type="term" value="F:metal ion binding"/>
    <property type="evidence" value="ECO:0007669"/>
    <property type="project" value="UniProtKB-KW"/>
</dbReference>
<dbReference type="GO" id="GO:0005829">
    <property type="term" value="C:cytosol"/>
    <property type="evidence" value="ECO:0007669"/>
    <property type="project" value="TreeGrafter"/>
</dbReference>
<dbReference type="FunFam" id="3.30.1490.20:FF:000006">
    <property type="entry name" value="phosphoribosylamine--glycine ligase, chloroplastic-like"/>
    <property type="match status" value="1"/>
</dbReference>
<protein>
    <submittedName>
        <fullName evidence="17">Aminoimidazole ribonucleotide synthetase</fullName>
    </submittedName>
</protein>
<comment type="pathway">
    <text evidence="2">Purine metabolism; IMP biosynthesis via de novo pathway; N(1)-(5-phospho-D-ribosyl)glycinamide from 5-phospho-alpha-D-ribose 1-diphosphate: step 2/2.</text>
</comment>
<keyword evidence="9" id="KW-0464">Manganese</keyword>
<dbReference type="HAMAP" id="MF_00138">
    <property type="entry name" value="GARS"/>
    <property type="match status" value="1"/>
</dbReference>
<dbReference type="PANTHER" id="PTHR10520">
    <property type="entry name" value="TRIFUNCTIONAL PURINE BIOSYNTHETIC PROTEIN ADENOSINE-3-RELATED"/>
    <property type="match status" value="1"/>
</dbReference>
<evidence type="ECO:0000256" key="6">
    <source>
        <dbReference type="ARBA" id="ARBA00022741"/>
    </source>
</evidence>
<dbReference type="NCBIfam" id="TIGR00878">
    <property type="entry name" value="purM"/>
    <property type="match status" value="1"/>
</dbReference>
<keyword evidence="8 15" id="KW-0067">ATP-binding</keyword>
<dbReference type="FunFam" id="3.30.1330.10:FF:000001">
    <property type="entry name" value="Phosphoribosylformylglycinamidine cyclo-ligase"/>
    <property type="match status" value="1"/>
</dbReference>
<dbReference type="Pfam" id="PF01071">
    <property type="entry name" value="GARS_A"/>
    <property type="match status" value="1"/>
</dbReference>
<proteinExistence type="inferred from homology"/>
<dbReference type="SMART" id="SM01209">
    <property type="entry name" value="GARS_A"/>
    <property type="match status" value="1"/>
</dbReference>
<dbReference type="InterPro" id="IPR004733">
    <property type="entry name" value="PurM_cligase"/>
</dbReference>
<dbReference type="UniPathway" id="UPA00074">
    <property type="reaction ID" value="UER00125"/>
</dbReference>
<dbReference type="InterPro" id="IPR020560">
    <property type="entry name" value="PRibGlycinamide_synth_C-dom"/>
</dbReference>
<dbReference type="InterPro" id="IPR011054">
    <property type="entry name" value="Rudment_hybrid_motif"/>
</dbReference>
<comment type="function">
    <text evidence="11">Catalyzes the second and fifth step in the 'de novo' purine biosynthesis pathway; contains phosphoribosylamine--glycine ligase (GARS) and phosphoribosylformylglycinamidine cyclo-ligase (AIRS) activities.</text>
</comment>
<evidence type="ECO:0000256" key="8">
    <source>
        <dbReference type="ARBA" id="ARBA00022840"/>
    </source>
</evidence>
<dbReference type="InterPro" id="IPR016185">
    <property type="entry name" value="PreATP-grasp_dom_sf"/>
</dbReference>
<dbReference type="InterPro" id="IPR020562">
    <property type="entry name" value="PRibGlycinamide_synth_N"/>
</dbReference>
<dbReference type="SUPFAM" id="SSF51246">
    <property type="entry name" value="Rudiment single hybrid motif"/>
    <property type="match status" value="1"/>
</dbReference>
<dbReference type="PANTHER" id="PTHR10520:SF12">
    <property type="entry name" value="TRIFUNCTIONAL PURINE BIOSYNTHETIC PROTEIN ADENOSINE-3"/>
    <property type="match status" value="1"/>
</dbReference>
<evidence type="ECO:0000259" key="16">
    <source>
        <dbReference type="PROSITE" id="PS50975"/>
    </source>
</evidence>
<evidence type="ECO:0000313" key="17">
    <source>
        <dbReference type="EMBL" id="TFL06405.1"/>
    </source>
</evidence>
<dbReference type="InterPro" id="IPR020559">
    <property type="entry name" value="PRibGlycinamide_synth_CS"/>
</dbReference>
<dbReference type="Pfam" id="PF02844">
    <property type="entry name" value="GARS_N"/>
    <property type="match status" value="1"/>
</dbReference>
<keyword evidence="7" id="KW-0658">Purine biosynthesis</keyword>
<dbReference type="STRING" id="1884261.A0A5C3QWN6"/>
<dbReference type="CDD" id="cd02196">
    <property type="entry name" value="PurM"/>
    <property type="match status" value="1"/>
</dbReference>
<evidence type="ECO:0000256" key="12">
    <source>
        <dbReference type="ARBA" id="ARBA00029444"/>
    </source>
</evidence>
<dbReference type="Gene3D" id="3.30.1330.10">
    <property type="entry name" value="PurM-like, N-terminal domain"/>
    <property type="match status" value="1"/>
</dbReference>
<dbReference type="Proteomes" id="UP000305067">
    <property type="component" value="Unassembled WGS sequence"/>
</dbReference>
<evidence type="ECO:0000256" key="5">
    <source>
        <dbReference type="ARBA" id="ARBA00022723"/>
    </source>
</evidence>
<evidence type="ECO:0000256" key="2">
    <source>
        <dbReference type="ARBA" id="ARBA00005174"/>
    </source>
</evidence>
<evidence type="ECO:0000256" key="4">
    <source>
        <dbReference type="ARBA" id="ARBA00022598"/>
    </source>
</evidence>
<dbReference type="PROSITE" id="PS50975">
    <property type="entry name" value="ATP_GRASP"/>
    <property type="match status" value="1"/>
</dbReference>
<keyword evidence="5" id="KW-0479">Metal-binding</keyword>
<keyword evidence="4" id="KW-0436">Ligase</keyword>